<organism evidence="3 4">
    <name type="scientific">Fulvimarina uroteuthidis</name>
    <dbReference type="NCBI Taxonomy" id="3098149"/>
    <lineage>
        <taxon>Bacteria</taxon>
        <taxon>Pseudomonadati</taxon>
        <taxon>Pseudomonadota</taxon>
        <taxon>Alphaproteobacteria</taxon>
        <taxon>Hyphomicrobiales</taxon>
        <taxon>Aurantimonadaceae</taxon>
        <taxon>Fulvimarina</taxon>
    </lineage>
</organism>
<dbReference type="RefSeq" id="WP_322187037.1">
    <property type="nucleotide sequence ID" value="NZ_JAXLPB010000003.1"/>
</dbReference>
<keyword evidence="1" id="KW-0809">Transit peptide</keyword>
<dbReference type="EMBL" id="JAXLPB010000003">
    <property type="protein sequence ID" value="MDY8109549.1"/>
    <property type="molecule type" value="Genomic_DNA"/>
</dbReference>
<name>A0ABU5I2F1_9HYPH</name>
<dbReference type="SUPFAM" id="SSF103025">
    <property type="entry name" value="Folate-binding domain"/>
    <property type="match status" value="1"/>
</dbReference>
<dbReference type="PANTHER" id="PTHR22602">
    <property type="entry name" value="TRANSFERASE CAF17, MITOCHONDRIAL-RELATED"/>
    <property type="match status" value="1"/>
</dbReference>
<feature type="domain" description="CAF17 C-terminal" evidence="2">
    <location>
        <begin position="198"/>
        <end position="269"/>
    </location>
</feature>
<evidence type="ECO:0000259" key="2">
    <source>
        <dbReference type="Pfam" id="PF25455"/>
    </source>
</evidence>
<dbReference type="PANTHER" id="PTHR22602:SF0">
    <property type="entry name" value="TRANSFERASE CAF17, MITOCHONDRIAL-RELATED"/>
    <property type="match status" value="1"/>
</dbReference>
<reference evidence="3 4" key="1">
    <citation type="submission" date="2023-12" db="EMBL/GenBank/DDBJ databases">
        <title>Description of Novel Strain Fulvimarina sp. 2208YS6-2-32 isolated from Uroteuthis (Photololigo) edulis.</title>
        <authorList>
            <person name="Park J.-S."/>
        </authorList>
    </citation>
    <scope>NUCLEOTIDE SEQUENCE [LARGE SCALE GENOMIC DNA]</scope>
    <source>
        <strain evidence="3 4">2208YS6-2-32</strain>
    </source>
</reference>
<dbReference type="InterPro" id="IPR027266">
    <property type="entry name" value="TrmE/GcvT-like"/>
</dbReference>
<dbReference type="InterPro" id="IPR057460">
    <property type="entry name" value="CAF17_C"/>
</dbReference>
<dbReference type="Proteomes" id="UP001294412">
    <property type="component" value="Unassembled WGS sequence"/>
</dbReference>
<dbReference type="InterPro" id="IPR017703">
    <property type="entry name" value="YgfZ/GCV_T_CS"/>
</dbReference>
<evidence type="ECO:0000313" key="3">
    <source>
        <dbReference type="EMBL" id="MDY8109549.1"/>
    </source>
</evidence>
<evidence type="ECO:0000256" key="1">
    <source>
        <dbReference type="ARBA" id="ARBA00022946"/>
    </source>
</evidence>
<gene>
    <name evidence="3" type="ORF">U0C82_10405</name>
</gene>
<dbReference type="InterPro" id="IPR045179">
    <property type="entry name" value="YgfZ/GcvT"/>
</dbReference>
<dbReference type="NCBIfam" id="TIGR03317">
    <property type="entry name" value="ygfZ_signature"/>
    <property type="match status" value="1"/>
</dbReference>
<accession>A0ABU5I2F1</accession>
<dbReference type="Gene3D" id="3.30.1360.120">
    <property type="entry name" value="Probable tRNA modification gtpase trme, domain 1"/>
    <property type="match status" value="2"/>
</dbReference>
<dbReference type="Pfam" id="PF25455">
    <property type="entry name" value="Beta-barrel_CAF17_C"/>
    <property type="match status" value="1"/>
</dbReference>
<evidence type="ECO:0000313" key="4">
    <source>
        <dbReference type="Proteomes" id="UP001294412"/>
    </source>
</evidence>
<proteinExistence type="predicted"/>
<protein>
    <submittedName>
        <fullName evidence="3">Folate-binding protein</fullName>
    </submittedName>
</protein>
<sequence length="285" mass="30106">MPYARLTDRAVLLLNGEDVGSFLQNLVTADMVSIPGDLARPSALLTPQGKILFDFLVSKAAAGYRIECARSLRDALAKRLALYKLRAKLTIEPGDEPVFAVWDLDEPPSGLFADARFGGAPVYRAYGEVRDCGEEASQDDFRAVRIGSGVAEVDTDFAASEMFPHDVLLDQNGGVSFKKGCYVGQEVVSRMQHRGTARRRLMLATGERHLTEGANVTSGEATIGTLLAATGGTGLVVVRTDKFASGLANGLPIAVDGVPVTLTIPAWAGYTLPAGVPAPGDGEVA</sequence>
<comment type="caution">
    <text evidence="3">The sequence shown here is derived from an EMBL/GenBank/DDBJ whole genome shotgun (WGS) entry which is preliminary data.</text>
</comment>
<keyword evidence="4" id="KW-1185">Reference proteome</keyword>